<dbReference type="Pfam" id="PF13302">
    <property type="entry name" value="Acetyltransf_3"/>
    <property type="match status" value="1"/>
</dbReference>
<dbReference type="Proteomes" id="UP001212997">
    <property type="component" value="Unassembled WGS sequence"/>
</dbReference>
<dbReference type="SUPFAM" id="SSF55729">
    <property type="entry name" value="Acyl-CoA N-acyltransferases (Nat)"/>
    <property type="match status" value="2"/>
</dbReference>
<name>A0AAD5V9K5_9APHY</name>
<accession>A0AAD5V9K5</accession>
<protein>
    <recommendedName>
        <fullName evidence="1">N-acetyltransferase domain-containing protein</fullName>
    </recommendedName>
</protein>
<comment type="caution">
    <text evidence="2">The sequence shown here is derived from an EMBL/GenBank/DDBJ whole genome shotgun (WGS) entry which is preliminary data.</text>
</comment>
<gene>
    <name evidence="2" type="ORF">NLI96_g2014</name>
</gene>
<dbReference type="EMBL" id="JANAWD010000042">
    <property type="protein sequence ID" value="KAJ3489612.1"/>
    <property type="molecule type" value="Genomic_DNA"/>
</dbReference>
<sequence length="261" mass="29269">MDWLQPLQVHPITGEPILRLPHPHENIIITPPRMSDGPALVTTLNDLRVCQWLESPPYPYTDDDADYWLRMVKDGSDTVLQELKDAFDEESGSQRSCLVGSCPVSFLREVQKDGTEIYLGSIGVERCHYPELENGPEKAKLVKENADRDVGDPEIVWCIGGIVLFVIPGCLCIYSDADYLVASHHNRGIMSAAAGTIIREWVIPKMAARKIRVETFVGNVGSRRVFEKNGFVLAETVTFSKERVTNSGTRQQGMDILWLRS</sequence>
<feature type="domain" description="N-acetyltransferase" evidence="1">
    <location>
        <begin position="27"/>
        <end position="232"/>
    </location>
</feature>
<reference evidence="2" key="1">
    <citation type="submission" date="2022-07" db="EMBL/GenBank/DDBJ databases">
        <title>Genome Sequence of Physisporinus lineatus.</title>
        <authorList>
            <person name="Buettner E."/>
        </authorList>
    </citation>
    <scope>NUCLEOTIDE SEQUENCE</scope>
    <source>
        <strain evidence="2">VT162</strain>
    </source>
</reference>
<dbReference type="AlphaFoldDB" id="A0AAD5V9K5"/>
<evidence type="ECO:0000313" key="2">
    <source>
        <dbReference type="EMBL" id="KAJ3489612.1"/>
    </source>
</evidence>
<dbReference type="Gene3D" id="3.40.630.30">
    <property type="match status" value="1"/>
</dbReference>
<dbReference type="PANTHER" id="PTHR43328">
    <property type="entry name" value="ACETYLTRANSFERASE-RELATED"/>
    <property type="match status" value="1"/>
</dbReference>
<dbReference type="PANTHER" id="PTHR43328:SF1">
    <property type="entry name" value="N-ACETYLTRANSFERASE DOMAIN-CONTAINING PROTEIN"/>
    <property type="match status" value="1"/>
</dbReference>
<dbReference type="InterPro" id="IPR000182">
    <property type="entry name" value="GNAT_dom"/>
</dbReference>
<keyword evidence="3" id="KW-1185">Reference proteome</keyword>
<dbReference type="InterPro" id="IPR016181">
    <property type="entry name" value="Acyl_CoA_acyltransferase"/>
</dbReference>
<evidence type="ECO:0000313" key="3">
    <source>
        <dbReference type="Proteomes" id="UP001212997"/>
    </source>
</evidence>
<proteinExistence type="predicted"/>
<evidence type="ECO:0000259" key="1">
    <source>
        <dbReference type="Pfam" id="PF13302"/>
    </source>
</evidence>
<dbReference type="GO" id="GO:0016747">
    <property type="term" value="F:acyltransferase activity, transferring groups other than amino-acyl groups"/>
    <property type="evidence" value="ECO:0007669"/>
    <property type="project" value="InterPro"/>
</dbReference>
<organism evidence="2 3">
    <name type="scientific">Meripilus lineatus</name>
    <dbReference type="NCBI Taxonomy" id="2056292"/>
    <lineage>
        <taxon>Eukaryota</taxon>
        <taxon>Fungi</taxon>
        <taxon>Dikarya</taxon>
        <taxon>Basidiomycota</taxon>
        <taxon>Agaricomycotina</taxon>
        <taxon>Agaricomycetes</taxon>
        <taxon>Polyporales</taxon>
        <taxon>Meripilaceae</taxon>
        <taxon>Meripilus</taxon>
    </lineage>
</organism>